<dbReference type="GO" id="GO:0010256">
    <property type="term" value="P:endomembrane system organization"/>
    <property type="evidence" value="ECO:0007669"/>
    <property type="project" value="TreeGrafter"/>
</dbReference>
<evidence type="ECO:0000256" key="6">
    <source>
        <dbReference type="SAM" id="MobiDB-lite"/>
    </source>
</evidence>
<accession>A0AAW2D860</accession>
<organism evidence="8 9">
    <name type="scientific">Lithocarpus litseifolius</name>
    <dbReference type="NCBI Taxonomy" id="425828"/>
    <lineage>
        <taxon>Eukaryota</taxon>
        <taxon>Viridiplantae</taxon>
        <taxon>Streptophyta</taxon>
        <taxon>Embryophyta</taxon>
        <taxon>Tracheophyta</taxon>
        <taxon>Spermatophyta</taxon>
        <taxon>Magnoliopsida</taxon>
        <taxon>eudicotyledons</taxon>
        <taxon>Gunneridae</taxon>
        <taxon>Pentapetalae</taxon>
        <taxon>rosids</taxon>
        <taxon>fabids</taxon>
        <taxon>Fagales</taxon>
        <taxon>Fagaceae</taxon>
        <taxon>Lithocarpus</taxon>
    </lineage>
</organism>
<feature type="compositionally biased region" description="Basic residues" evidence="6">
    <location>
        <begin position="1"/>
        <end position="10"/>
    </location>
</feature>
<comment type="caution">
    <text evidence="8">The sequence shown here is derived from an EMBL/GenBank/DDBJ whole genome shotgun (WGS) entry which is preliminary data.</text>
</comment>
<dbReference type="Proteomes" id="UP001459277">
    <property type="component" value="Unassembled WGS sequence"/>
</dbReference>
<dbReference type="InterPro" id="IPR007770">
    <property type="entry name" value="DMP"/>
</dbReference>
<dbReference type="Pfam" id="PF05078">
    <property type="entry name" value="DUF679"/>
    <property type="match status" value="1"/>
</dbReference>
<dbReference type="PANTHER" id="PTHR31621:SF69">
    <property type="entry name" value="POLLEN-SPECIFIC LEUCINE-RICH REPEAT EXTENSIN-LIKE PROTEIN 1"/>
    <property type="match status" value="1"/>
</dbReference>
<dbReference type="AlphaFoldDB" id="A0AAW2D860"/>
<evidence type="ECO:0000313" key="9">
    <source>
        <dbReference type="Proteomes" id="UP001459277"/>
    </source>
</evidence>
<evidence type="ECO:0000256" key="3">
    <source>
        <dbReference type="ARBA" id="ARBA00022692"/>
    </source>
</evidence>
<dbReference type="PANTHER" id="PTHR31621">
    <property type="entry name" value="PROTEIN DMP3"/>
    <property type="match status" value="1"/>
</dbReference>
<feature type="transmembrane region" description="Helical" evidence="7">
    <location>
        <begin position="79"/>
        <end position="97"/>
    </location>
</feature>
<evidence type="ECO:0000256" key="4">
    <source>
        <dbReference type="ARBA" id="ARBA00022989"/>
    </source>
</evidence>
<comment type="similarity">
    <text evidence="2">Belongs to the plant DMP1 protein family.</text>
</comment>
<gene>
    <name evidence="8" type="ORF">SO802_013375</name>
</gene>
<protein>
    <submittedName>
        <fullName evidence="8">Uncharacterized protein</fullName>
    </submittedName>
</protein>
<dbReference type="GO" id="GO:0005737">
    <property type="term" value="C:cytoplasm"/>
    <property type="evidence" value="ECO:0007669"/>
    <property type="project" value="UniProtKB-ARBA"/>
</dbReference>
<feature type="transmembrane region" description="Helical" evidence="7">
    <location>
        <begin position="148"/>
        <end position="166"/>
    </location>
</feature>
<keyword evidence="3 7" id="KW-0812">Transmembrane</keyword>
<feature type="region of interest" description="Disordered" evidence="6">
    <location>
        <begin position="1"/>
        <end position="35"/>
    </location>
</feature>
<comment type="subcellular location">
    <subcellularLocation>
        <location evidence="1">Membrane</location>
        <topology evidence="1">Multi-pass membrane protein</topology>
    </subcellularLocation>
</comment>
<reference evidence="8 9" key="1">
    <citation type="submission" date="2024-01" db="EMBL/GenBank/DDBJ databases">
        <title>A telomere-to-telomere, gap-free genome of sweet tea (Lithocarpus litseifolius).</title>
        <authorList>
            <person name="Zhou J."/>
        </authorList>
    </citation>
    <scope>NUCLEOTIDE SEQUENCE [LARGE SCALE GENOMIC DNA]</scope>
    <source>
        <strain evidence="8">Zhou-2022a</strain>
        <tissue evidence="8">Leaf</tissue>
    </source>
</reference>
<evidence type="ECO:0000313" key="8">
    <source>
        <dbReference type="EMBL" id="KAL0005814.1"/>
    </source>
</evidence>
<proteinExistence type="inferred from homology"/>
<keyword evidence="4 7" id="KW-1133">Transmembrane helix</keyword>
<evidence type="ECO:0000256" key="7">
    <source>
        <dbReference type="SAM" id="Phobius"/>
    </source>
</evidence>
<evidence type="ECO:0000256" key="1">
    <source>
        <dbReference type="ARBA" id="ARBA00004141"/>
    </source>
</evidence>
<feature type="transmembrane region" description="Helical" evidence="7">
    <location>
        <begin position="47"/>
        <end position="67"/>
    </location>
</feature>
<evidence type="ECO:0000256" key="2">
    <source>
        <dbReference type="ARBA" id="ARBA00008707"/>
    </source>
</evidence>
<dbReference type="GO" id="GO:0016020">
    <property type="term" value="C:membrane"/>
    <property type="evidence" value="ECO:0007669"/>
    <property type="project" value="UniProtKB-SubCell"/>
</dbReference>
<keyword evidence="9" id="KW-1185">Reference proteome</keyword>
<name>A0AAW2D860_9ROSI</name>
<feature type="compositionally biased region" description="Polar residues" evidence="6">
    <location>
        <begin position="12"/>
        <end position="35"/>
    </location>
</feature>
<dbReference type="EMBL" id="JAZDWU010000004">
    <property type="protein sequence ID" value="KAL0005814.1"/>
    <property type="molecule type" value="Genomic_DNA"/>
</dbReference>
<keyword evidence="5 7" id="KW-0472">Membrane</keyword>
<evidence type="ECO:0000256" key="5">
    <source>
        <dbReference type="ARBA" id="ARBA00023136"/>
    </source>
</evidence>
<sequence length="191" mass="21241">MFRTISKKTRTVSEPSNTSKPALQQGPQQQTYGNSQKRNVANKAANLANLLPTGTVLLFQALTPSLANSTGKCQYFNKYLIGSLIIICAATCFLSSFTDSFIISGKLFYGFATFKDFWVLNYDSITSQEVKTKVLENKKKHKIIPKDYVHAFGSLLVFLIFAFSSSDVLHCFFPDGGENQYSMVLYLPSVA</sequence>